<name>A0ABZ3CUT4_9GAMM</name>
<evidence type="ECO:0000256" key="2">
    <source>
        <dbReference type="ARBA" id="ARBA00022801"/>
    </source>
</evidence>
<dbReference type="Gene3D" id="2.10.109.10">
    <property type="entry name" value="Umud Fragment, subunit A"/>
    <property type="match status" value="1"/>
</dbReference>
<keyword evidence="5" id="KW-0804">Transcription</keyword>
<dbReference type="PANTHER" id="PTHR40661">
    <property type="match status" value="1"/>
</dbReference>
<keyword evidence="4" id="KW-0238">DNA-binding</keyword>
<keyword evidence="2" id="KW-0378">Hydrolase</keyword>
<dbReference type="RefSeq" id="WP_342595495.1">
    <property type="nucleotide sequence ID" value="NZ_CP151919.1"/>
</dbReference>
<evidence type="ECO:0000256" key="5">
    <source>
        <dbReference type="ARBA" id="ARBA00023163"/>
    </source>
</evidence>
<accession>A0ABZ3CUT4</accession>
<dbReference type="Pfam" id="PF07022">
    <property type="entry name" value="Phage_CI_repr"/>
    <property type="match status" value="1"/>
</dbReference>
<dbReference type="PANTHER" id="PTHR40661:SF3">
    <property type="entry name" value="FELS-1 PROPHAGE TRANSCRIPTIONAL REGULATOR"/>
    <property type="match status" value="1"/>
</dbReference>
<dbReference type="SUPFAM" id="SSF51306">
    <property type="entry name" value="LexA/Signal peptidase"/>
    <property type="match status" value="1"/>
</dbReference>
<protein>
    <submittedName>
        <fullName evidence="8">S24 family peptidase</fullName>
    </submittedName>
</protein>
<evidence type="ECO:0000313" key="8">
    <source>
        <dbReference type="EMBL" id="XAD54966.1"/>
    </source>
</evidence>
<dbReference type="InterPro" id="IPR010744">
    <property type="entry name" value="Phage_CI_N"/>
</dbReference>
<evidence type="ECO:0000313" key="9">
    <source>
        <dbReference type="Proteomes" id="UP001453229"/>
    </source>
</evidence>
<sequence length="231" mass="25093">MIDKKAIAGGILERMKAALNLSSDKEVAEYFGVSPTSVHNWRRRGSVPYDECVSLAIAKKISLEWLILGEGDPGESSLYVANRAAPYSTFGGSEGQAVPLYDVEGAAGAGRSLENESVVGTFTIDSETLTQLGLVGARLAGIRVRGDSMEPTLFDGDWTFVNLDDTNFAQAGVFLVWVSGELRIKRVQRLAGGAMYLISDNTHYEKEMIRRGQMQDVAILGRVKTRLGEIS</sequence>
<dbReference type="InterPro" id="IPR039418">
    <property type="entry name" value="LexA-like"/>
</dbReference>
<gene>
    <name evidence="8" type="ORF">AAGT95_03020</name>
</gene>
<feature type="domain" description="Peptidase S24/S26A/S26B/S26C" evidence="6">
    <location>
        <begin position="100"/>
        <end position="223"/>
    </location>
</feature>
<dbReference type="InterPro" id="IPR019756">
    <property type="entry name" value="Pept_S26A_signal_pept_1_Ser-AS"/>
</dbReference>
<dbReference type="InterPro" id="IPR010982">
    <property type="entry name" value="Lambda_DNA-bd_dom_sf"/>
</dbReference>
<feature type="domain" description="Bacteriophage CI repressor N-terminal" evidence="7">
    <location>
        <begin position="11"/>
        <end position="73"/>
    </location>
</feature>
<evidence type="ECO:0000256" key="1">
    <source>
        <dbReference type="ARBA" id="ARBA00022670"/>
    </source>
</evidence>
<evidence type="ECO:0000256" key="3">
    <source>
        <dbReference type="ARBA" id="ARBA00023015"/>
    </source>
</evidence>
<dbReference type="Pfam" id="PF00717">
    <property type="entry name" value="Peptidase_S24"/>
    <property type="match status" value="1"/>
</dbReference>
<keyword evidence="9" id="KW-1185">Reference proteome</keyword>
<proteinExistence type="predicted"/>
<dbReference type="Proteomes" id="UP001453229">
    <property type="component" value="Chromosome"/>
</dbReference>
<evidence type="ECO:0000256" key="4">
    <source>
        <dbReference type="ARBA" id="ARBA00023125"/>
    </source>
</evidence>
<evidence type="ECO:0000259" key="6">
    <source>
        <dbReference type="Pfam" id="PF00717"/>
    </source>
</evidence>
<dbReference type="EMBL" id="CP151919">
    <property type="protein sequence ID" value="XAD54966.1"/>
    <property type="molecule type" value="Genomic_DNA"/>
</dbReference>
<dbReference type="PROSITE" id="PS00501">
    <property type="entry name" value="SPASE_I_1"/>
    <property type="match status" value="1"/>
</dbReference>
<keyword evidence="3" id="KW-0805">Transcription regulation</keyword>
<keyword evidence="1" id="KW-0645">Protease</keyword>
<dbReference type="InterPro" id="IPR036286">
    <property type="entry name" value="LexA/Signal_pep-like_sf"/>
</dbReference>
<dbReference type="Gene3D" id="1.10.260.40">
    <property type="entry name" value="lambda repressor-like DNA-binding domains"/>
    <property type="match status" value="1"/>
</dbReference>
<evidence type="ECO:0000259" key="7">
    <source>
        <dbReference type="Pfam" id="PF07022"/>
    </source>
</evidence>
<organism evidence="8 9">
    <name type="scientific">Salinicola lusitanus</name>
    <dbReference type="NCBI Taxonomy" id="1949085"/>
    <lineage>
        <taxon>Bacteria</taxon>
        <taxon>Pseudomonadati</taxon>
        <taxon>Pseudomonadota</taxon>
        <taxon>Gammaproteobacteria</taxon>
        <taxon>Oceanospirillales</taxon>
        <taxon>Halomonadaceae</taxon>
        <taxon>Salinicola</taxon>
    </lineage>
</organism>
<dbReference type="CDD" id="cd06529">
    <property type="entry name" value="S24_LexA-like"/>
    <property type="match status" value="1"/>
</dbReference>
<dbReference type="InterPro" id="IPR015927">
    <property type="entry name" value="Peptidase_S24_S26A/B/C"/>
</dbReference>
<reference evidence="8 9" key="1">
    <citation type="submission" date="2024-04" db="EMBL/GenBank/DDBJ databases">
        <title>Salinicola lusitanus LLJ914,a marine bacterium isolated from the Okinawa Trough.</title>
        <authorList>
            <person name="Li J."/>
        </authorList>
    </citation>
    <scope>NUCLEOTIDE SEQUENCE [LARGE SCALE GENOMIC DNA]</scope>
    <source>
        <strain evidence="8 9">LLJ914</strain>
    </source>
</reference>